<sequence length="457" mass="50927">MTGSLSDAIDEAGSALELVRGNYLYPEDLLDLGGDIPSEFSNWREEQRAWTEGATLMDQSQHMVDLILGGPDAIDLLADLGINDFERFEPGKAKQFVACNPEGYLISDAILFYLDEGELDLVGTPPAANWVEYHAETGEYDVTAEREENALRRDGPPRRFRYQVQGPNALDIMREAIDGSLPDVAFFNFDTVTIAGHDVEALRHGMLNEAGLELFGPWEYREDVREAIVEAGEGYGLVPSGMKAYFTNNVNGWVPAPLPAVYGESMSEYREWLDDRGWEAGFSVGGSLHADDVSDYYLNPVEVGYGSFVDFDHDFVGKEAVREMTEREQRTKVSLIWDRDDVVDAAAGLFEDPTTKSMDFPRPQYALSMYDRVEVDGETVGVSKWPCYRDHVQEMMSLGIVDPGLADPGTEVTVVWGEADSPKANVEPHEEVEIDAVVESIPYHDEDKRKSIDYGGQ</sequence>
<dbReference type="InterPro" id="IPR006222">
    <property type="entry name" value="GCVT_N"/>
</dbReference>
<dbReference type="PANTHER" id="PTHR43757:SF2">
    <property type="entry name" value="AMINOMETHYLTRANSFERASE, MITOCHONDRIAL"/>
    <property type="match status" value="1"/>
</dbReference>
<comment type="caution">
    <text evidence="3">The sequence shown here is derived from an EMBL/GenBank/DDBJ whole genome shotgun (WGS) entry which is preliminary data.</text>
</comment>
<dbReference type="Gene3D" id="3.30.1360.120">
    <property type="entry name" value="Probable tRNA modification gtpase trme, domain 1"/>
    <property type="match status" value="1"/>
</dbReference>
<reference evidence="3 4" key="1">
    <citation type="journal article" date="2019" name="Int. J. Syst. Evol. Microbiol.">
        <title>The Global Catalogue of Microorganisms (GCM) 10K type strain sequencing project: providing services to taxonomists for standard genome sequencing and annotation.</title>
        <authorList>
            <consortium name="The Broad Institute Genomics Platform"/>
            <consortium name="The Broad Institute Genome Sequencing Center for Infectious Disease"/>
            <person name="Wu L."/>
            <person name="Ma J."/>
        </authorList>
    </citation>
    <scope>NUCLEOTIDE SEQUENCE [LARGE SCALE GENOMIC DNA]</scope>
    <source>
        <strain evidence="3 4">JCM 16331</strain>
    </source>
</reference>
<dbReference type="InterPro" id="IPR028896">
    <property type="entry name" value="GcvT/YgfZ/DmdA"/>
</dbReference>
<dbReference type="EMBL" id="BMOQ01000004">
    <property type="protein sequence ID" value="GGN15977.1"/>
    <property type="molecule type" value="Genomic_DNA"/>
</dbReference>
<evidence type="ECO:0000313" key="4">
    <source>
        <dbReference type="Proteomes" id="UP000608850"/>
    </source>
</evidence>
<name>A0A830GBI6_9EURY</name>
<proteinExistence type="predicted"/>
<gene>
    <name evidence="3" type="primary">gcvT</name>
    <name evidence="3" type="ORF">GCM10009021_15610</name>
</gene>
<dbReference type="RefSeq" id="WP_188878174.1">
    <property type="nucleotide sequence ID" value="NZ_BMOQ01000004.1"/>
</dbReference>
<dbReference type="SUPFAM" id="SSF103025">
    <property type="entry name" value="Folate-binding domain"/>
    <property type="match status" value="1"/>
</dbReference>
<feature type="binding site" evidence="1">
    <location>
        <position position="213"/>
    </location>
    <ligand>
        <name>substrate</name>
    </ligand>
</feature>
<dbReference type="OrthoDB" id="2001at2157"/>
<keyword evidence="4" id="KW-1185">Reference proteome</keyword>
<dbReference type="Pfam" id="PF01571">
    <property type="entry name" value="GCV_T"/>
    <property type="match status" value="1"/>
</dbReference>
<protein>
    <submittedName>
        <fullName evidence="3">Glycine cleavage system protein T</fullName>
    </submittedName>
</protein>
<feature type="domain" description="GCVT N-terminal" evidence="2">
    <location>
        <begin position="37"/>
        <end position="245"/>
    </location>
</feature>
<evidence type="ECO:0000259" key="2">
    <source>
        <dbReference type="Pfam" id="PF01571"/>
    </source>
</evidence>
<evidence type="ECO:0000313" key="3">
    <source>
        <dbReference type="EMBL" id="GGN15977.1"/>
    </source>
</evidence>
<dbReference type="InterPro" id="IPR027266">
    <property type="entry name" value="TrmE/GcvT-like"/>
</dbReference>
<organism evidence="3 4">
    <name type="scientific">Halarchaeum nitratireducens</name>
    <dbReference type="NCBI Taxonomy" id="489913"/>
    <lineage>
        <taxon>Archaea</taxon>
        <taxon>Methanobacteriati</taxon>
        <taxon>Methanobacteriota</taxon>
        <taxon>Stenosarchaea group</taxon>
        <taxon>Halobacteria</taxon>
        <taxon>Halobacteriales</taxon>
        <taxon>Halobacteriaceae</taxon>
    </lineage>
</organism>
<accession>A0A830GBI6</accession>
<dbReference type="AlphaFoldDB" id="A0A830GBI6"/>
<dbReference type="Proteomes" id="UP000608850">
    <property type="component" value="Unassembled WGS sequence"/>
</dbReference>
<evidence type="ECO:0000256" key="1">
    <source>
        <dbReference type="PIRSR" id="PIRSR006487-1"/>
    </source>
</evidence>
<dbReference type="PANTHER" id="PTHR43757">
    <property type="entry name" value="AMINOMETHYLTRANSFERASE"/>
    <property type="match status" value="1"/>
</dbReference>